<organism evidence="1 2">
    <name type="scientific">Streptomyces camponoticapitis</name>
    <dbReference type="NCBI Taxonomy" id="1616125"/>
    <lineage>
        <taxon>Bacteria</taxon>
        <taxon>Bacillati</taxon>
        <taxon>Actinomycetota</taxon>
        <taxon>Actinomycetes</taxon>
        <taxon>Kitasatosporales</taxon>
        <taxon>Streptomycetaceae</taxon>
        <taxon>Streptomyces</taxon>
    </lineage>
</organism>
<comment type="caution">
    <text evidence="1">The sequence shown here is derived from an EMBL/GenBank/DDBJ whole genome shotgun (WGS) entry which is preliminary data.</text>
</comment>
<sequence length="117" mass="12450">MGDMWVFAVESGHVPGMDLTGYSVHATDGTVGSVDRQSEGSPFEHLVVDTGMWVFGKSLVIPAGLVTSIDPAARVIRVACTKSTVKGAPVFERDHDTRDPVYLGGLSTYYSSLVTTS</sequence>
<dbReference type="Proteomes" id="UP000660265">
    <property type="component" value="Unassembled WGS sequence"/>
</dbReference>
<reference evidence="2" key="1">
    <citation type="journal article" date="2019" name="Int. J. Syst. Evol. Microbiol.">
        <title>The Global Catalogue of Microorganisms (GCM) 10K type strain sequencing project: providing services to taxonomists for standard genome sequencing and annotation.</title>
        <authorList>
            <consortium name="The Broad Institute Genomics Platform"/>
            <consortium name="The Broad Institute Genome Sequencing Center for Infectious Disease"/>
            <person name="Wu L."/>
            <person name="Ma J."/>
        </authorList>
    </citation>
    <scope>NUCLEOTIDE SEQUENCE [LARGE SCALE GENOMIC DNA]</scope>
    <source>
        <strain evidence="2">CGMCC 4.7275</strain>
    </source>
</reference>
<name>A0ABQ2DZ86_9ACTN</name>
<proteinExistence type="predicted"/>
<gene>
    <name evidence="1" type="ORF">GCM10011583_07520</name>
</gene>
<evidence type="ECO:0000313" key="2">
    <source>
        <dbReference type="Proteomes" id="UP000660265"/>
    </source>
</evidence>
<accession>A0ABQ2DZ86</accession>
<keyword evidence="2" id="KW-1185">Reference proteome</keyword>
<dbReference type="SUPFAM" id="SSF50346">
    <property type="entry name" value="PRC-barrel domain"/>
    <property type="match status" value="1"/>
</dbReference>
<protein>
    <recommendedName>
        <fullName evidence="3">PRC-barrel domain containing protein</fullName>
    </recommendedName>
</protein>
<dbReference type="InterPro" id="IPR011033">
    <property type="entry name" value="PRC_barrel-like_sf"/>
</dbReference>
<dbReference type="InterPro" id="IPR014747">
    <property type="entry name" value="Bac_photo_RC_H_C"/>
</dbReference>
<evidence type="ECO:0000313" key="1">
    <source>
        <dbReference type="EMBL" id="GGJ78486.1"/>
    </source>
</evidence>
<evidence type="ECO:0008006" key="3">
    <source>
        <dbReference type="Google" id="ProtNLM"/>
    </source>
</evidence>
<dbReference type="Gene3D" id="3.90.50.10">
    <property type="entry name" value="Photosynthetic Reaction Center, subunit H, domain 2"/>
    <property type="match status" value="1"/>
</dbReference>
<dbReference type="EMBL" id="BMMV01000002">
    <property type="protein sequence ID" value="GGJ78486.1"/>
    <property type="molecule type" value="Genomic_DNA"/>
</dbReference>